<dbReference type="GO" id="GO:0016020">
    <property type="term" value="C:membrane"/>
    <property type="evidence" value="ECO:0007669"/>
    <property type="project" value="UniProtKB-SubCell"/>
</dbReference>
<feature type="region of interest" description="Disordered" evidence="13">
    <location>
        <begin position="349"/>
        <end position="375"/>
    </location>
</feature>
<evidence type="ECO:0000256" key="4">
    <source>
        <dbReference type="ARBA" id="ARBA00022660"/>
    </source>
</evidence>
<evidence type="ECO:0000256" key="12">
    <source>
        <dbReference type="RuleBase" id="RU003779"/>
    </source>
</evidence>
<keyword evidence="11 12" id="KW-0472">Membrane</keyword>
<dbReference type="EC" id="1.-.-.-" evidence="12"/>
<evidence type="ECO:0000256" key="1">
    <source>
        <dbReference type="ARBA" id="ARBA00004370"/>
    </source>
</evidence>
<dbReference type="EMBL" id="JANBQB010000970">
    <property type="protein sequence ID" value="KAJ1972767.1"/>
    <property type="molecule type" value="Genomic_DNA"/>
</dbReference>
<comment type="cofactor">
    <cofactor evidence="12">
        <name>Fe cation</name>
        <dbReference type="ChEBI" id="CHEBI:24875"/>
    </cofactor>
    <text evidence="12">Binds 2 iron ions per subunit.</text>
</comment>
<organism evidence="15 16">
    <name type="scientific">Dimargaris verticillata</name>
    <dbReference type="NCBI Taxonomy" id="2761393"/>
    <lineage>
        <taxon>Eukaryota</taxon>
        <taxon>Fungi</taxon>
        <taxon>Fungi incertae sedis</taxon>
        <taxon>Zoopagomycota</taxon>
        <taxon>Kickxellomycotina</taxon>
        <taxon>Dimargaritomycetes</taxon>
        <taxon>Dimargaritales</taxon>
        <taxon>Dimargaritaceae</taxon>
        <taxon>Dimargaris</taxon>
    </lineage>
</organism>
<keyword evidence="9 12" id="KW-0560">Oxidoreductase</keyword>
<dbReference type="PANTHER" id="PTHR31803">
    <property type="entry name" value="ALTERNATIVE OXIDASE"/>
    <property type="match status" value="1"/>
</dbReference>
<keyword evidence="3" id="KW-0813">Transport</keyword>
<dbReference type="GO" id="GO:0046872">
    <property type="term" value="F:metal ion binding"/>
    <property type="evidence" value="ECO:0007669"/>
    <property type="project" value="UniProtKB-UniRule"/>
</dbReference>
<comment type="caution">
    <text evidence="15">The sequence shown here is derived from an EMBL/GenBank/DDBJ whole genome shotgun (WGS) entry which is preliminary data.</text>
</comment>
<evidence type="ECO:0000313" key="16">
    <source>
        <dbReference type="Proteomes" id="UP001151582"/>
    </source>
</evidence>
<evidence type="ECO:0000256" key="10">
    <source>
        <dbReference type="ARBA" id="ARBA00023004"/>
    </source>
</evidence>
<dbReference type="InterPro" id="IPR002680">
    <property type="entry name" value="AOX"/>
</dbReference>
<evidence type="ECO:0000313" key="15">
    <source>
        <dbReference type="EMBL" id="KAJ1972767.1"/>
    </source>
</evidence>
<dbReference type="GO" id="GO:0010230">
    <property type="term" value="P:alternative respiration"/>
    <property type="evidence" value="ECO:0007669"/>
    <property type="project" value="TreeGrafter"/>
</dbReference>
<evidence type="ECO:0000256" key="14">
    <source>
        <dbReference type="SAM" id="Phobius"/>
    </source>
</evidence>
<sequence length="375" mass="41699">MSLLTAHTLAHATPRVASLGIATARPALLGSYCLVSRRSLSFFSASQQATAANQPRDPPPSLQLHQQRLQQAAAAAPHNAPGVQMPPELQHARVPQPIRDDFVTNGPMTTAQLEALEIYPNAHRVPTDFADKVALATVKLLRTPTDLFFKKKYVHRAVMLETVAAVPGMVGAMLRHLRSLRGLRHDGGWISHLLHEAENERMHLMTWMRVCKPSWFDRLLVFAVQGGFFNAFFLLYLCSARTAHRVVGYLEEEAIISYTAFLNEIDAGRIPNTPAPKIAIEYWNLDPTTATLRDVVLAVRADEALHRDTNHHFADRILTHNENLYQGLESADWKRVNHQLPVVNNQGKQVFDSTTKPSSAVSTGHKNTTQEALAS</sequence>
<evidence type="ECO:0000256" key="9">
    <source>
        <dbReference type="ARBA" id="ARBA00023002"/>
    </source>
</evidence>
<keyword evidence="7 12" id="KW-0249">Electron transport</keyword>
<evidence type="ECO:0000256" key="5">
    <source>
        <dbReference type="ARBA" id="ARBA00022692"/>
    </source>
</evidence>
<dbReference type="PANTHER" id="PTHR31803:SF3">
    <property type="entry name" value="ALTERNATIVE OXIDASE"/>
    <property type="match status" value="1"/>
</dbReference>
<gene>
    <name evidence="15" type="primary">AOX2_2</name>
    <name evidence="15" type="ORF">H4R34_005296</name>
</gene>
<dbReference type="Pfam" id="PF01786">
    <property type="entry name" value="AOX"/>
    <property type="match status" value="1"/>
</dbReference>
<comment type="subcellular location">
    <subcellularLocation>
        <location evidence="1">Membrane</location>
    </subcellularLocation>
</comment>
<accession>A0A9W8E6B7</accession>
<keyword evidence="4 12" id="KW-0679">Respiratory chain</keyword>
<evidence type="ECO:0000256" key="7">
    <source>
        <dbReference type="ARBA" id="ARBA00022982"/>
    </source>
</evidence>
<keyword evidence="16" id="KW-1185">Reference proteome</keyword>
<dbReference type="InterPro" id="IPR038659">
    <property type="entry name" value="AOX_sf"/>
</dbReference>
<dbReference type="OrthoDB" id="16906at2759"/>
<evidence type="ECO:0000256" key="8">
    <source>
        <dbReference type="ARBA" id="ARBA00022989"/>
    </source>
</evidence>
<evidence type="ECO:0000256" key="11">
    <source>
        <dbReference type="ARBA" id="ARBA00023136"/>
    </source>
</evidence>
<proteinExistence type="inferred from homology"/>
<name>A0A9W8E6B7_9FUNG</name>
<keyword evidence="6 12" id="KW-0479">Metal-binding</keyword>
<dbReference type="GO" id="GO:0098803">
    <property type="term" value="C:respiratory chain complex"/>
    <property type="evidence" value="ECO:0007669"/>
    <property type="project" value="UniProtKB-UniRule"/>
</dbReference>
<dbReference type="GO" id="GO:0005739">
    <property type="term" value="C:mitochondrion"/>
    <property type="evidence" value="ECO:0007669"/>
    <property type="project" value="TreeGrafter"/>
</dbReference>
<keyword evidence="8 14" id="KW-1133">Transmembrane helix</keyword>
<dbReference type="Proteomes" id="UP001151582">
    <property type="component" value="Unassembled WGS sequence"/>
</dbReference>
<feature type="transmembrane region" description="Helical" evidence="14">
    <location>
        <begin position="215"/>
        <end position="237"/>
    </location>
</feature>
<evidence type="ECO:0000256" key="3">
    <source>
        <dbReference type="ARBA" id="ARBA00022448"/>
    </source>
</evidence>
<reference evidence="15" key="1">
    <citation type="submission" date="2022-07" db="EMBL/GenBank/DDBJ databases">
        <title>Phylogenomic reconstructions and comparative analyses of Kickxellomycotina fungi.</title>
        <authorList>
            <person name="Reynolds N.K."/>
            <person name="Stajich J.E."/>
            <person name="Barry K."/>
            <person name="Grigoriev I.V."/>
            <person name="Crous P."/>
            <person name="Smith M.E."/>
        </authorList>
    </citation>
    <scope>NUCLEOTIDE SEQUENCE</scope>
    <source>
        <strain evidence="15">RSA 567</strain>
    </source>
</reference>
<protein>
    <recommendedName>
        <fullName evidence="12">Alternative oxidase</fullName>
        <ecNumber evidence="12">1.-.-.-</ecNumber>
    </recommendedName>
</protein>
<dbReference type="GO" id="GO:0009916">
    <property type="term" value="F:alternative oxidase activity"/>
    <property type="evidence" value="ECO:0007669"/>
    <property type="project" value="UniProtKB-UniRule"/>
</dbReference>
<dbReference type="CDD" id="cd01053">
    <property type="entry name" value="AOX"/>
    <property type="match status" value="1"/>
</dbReference>
<dbReference type="AlphaFoldDB" id="A0A9W8E6B7"/>
<keyword evidence="10 12" id="KW-0408">Iron</keyword>
<evidence type="ECO:0000256" key="6">
    <source>
        <dbReference type="ARBA" id="ARBA00022723"/>
    </source>
</evidence>
<keyword evidence="5 12" id="KW-0812">Transmembrane</keyword>
<comment type="similarity">
    <text evidence="2 12">Belongs to the alternative oxidase family.</text>
</comment>
<evidence type="ECO:0000256" key="2">
    <source>
        <dbReference type="ARBA" id="ARBA00008388"/>
    </source>
</evidence>
<evidence type="ECO:0000256" key="13">
    <source>
        <dbReference type="SAM" id="MobiDB-lite"/>
    </source>
</evidence>
<dbReference type="Gene3D" id="1.20.1260.140">
    <property type="entry name" value="Alternative oxidase"/>
    <property type="match status" value="1"/>
</dbReference>